<feature type="compositionally biased region" description="Basic and acidic residues" evidence="1">
    <location>
        <begin position="316"/>
        <end position="332"/>
    </location>
</feature>
<keyword evidence="3" id="KW-1185">Reference proteome</keyword>
<comment type="caution">
    <text evidence="2">The sequence shown here is derived from an EMBL/GenBank/DDBJ whole genome shotgun (WGS) entry which is preliminary data.</text>
</comment>
<feature type="region of interest" description="Disordered" evidence="1">
    <location>
        <begin position="446"/>
        <end position="565"/>
    </location>
</feature>
<feature type="region of interest" description="Disordered" evidence="1">
    <location>
        <begin position="1"/>
        <end position="57"/>
    </location>
</feature>
<feature type="compositionally biased region" description="Pro residues" evidence="1">
    <location>
        <begin position="529"/>
        <end position="538"/>
    </location>
</feature>
<feature type="region of interest" description="Disordered" evidence="1">
    <location>
        <begin position="1036"/>
        <end position="1084"/>
    </location>
</feature>
<dbReference type="PANTHER" id="PTHR45725:SF1">
    <property type="entry name" value="DISHEVELLED ASSOCIATED ACTIVATOR OF MORPHOGENESIS, ISOFORM D"/>
    <property type="match status" value="1"/>
</dbReference>
<feature type="region of interest" description="Disordered" evidence="1">
    <location>
        <begin position="307"/>
        <end position="332"/>
    </location>
</feature>
<dbReference type="PANTHER" id="PTHR45725">
    <property type="entry name" value="FORMIN HOMOLOGY 2 FAMILY MEMBER"/>
    <property type="match status" value="1"/>
</dbReference>
<gene>
    <name evidence="2" type="ORF">EUX98_g8825</name>
</gene>
<proteinExistence type="predicted"/>
<protein>
    <recommendedName>
        <fullName evidence="4">Peptidase A2 domain-containing protein</fullName>
    </recommendedName>
</protein>
<dbReference type="Proteomes" id="UP000308730">
    <property type="component" value="Unassembled WGS sequence"/>
</dbReference>
<feature type="compositionally biased region" description="Low complexity" evidence="1">
    <location>
        <begin position="1049"/>
        <end position="1059"/>
    </location>
</feature>
<reference evidence="2 3" key="1">
    <citation type="submission" date="2019-02" db="EMBL/GenBank/DDBJ databases">
        <title>Genome sequencing of the rare red list fungi Antrodiella citrinella (Flaviporus citrinellus).</title>
        <authorList>
            <person name="Buettner E."/>
            <person name="Kellner H."/>
        </authorList>
    </citation>
    <scope>NUCLEOTIDE SEQUENCE [LARGE SCALE GENOMIC DNA]</scope>
    <source>
        <strain evidence="2 3">DSM 108506</strain>
    </source>
</reference>
<dbReference type="AlphaFoldDB" id="A0A4S4M2B4"/>
<feature type="compositionally biased region" description="Basic and acidic residues" evidence="1">
    <location>
        <begin position="866"/>
        <end position="879"/>
    </location>
</feature>
<evidence type="ECO:0000313" key="3">
    <source>
        <dbReference type="Proteomes" id="UP000308730"/>
    </source>
</evidence>
<dbReference type="InterPro" id="IPR051425">
    <property type="entry name" value="Formin_Homology"/>
</dbReference>
<feature type="compositionally biased region" description="Pro residues" evidence="1">
    <location>
        <begin position="1060"/>
        <end position="1078"/>
    </location>
</feature>
<feature type="region of interest" description="Disordered" evidence="1">
    <location>
        <begin position="858"/>
        <end position="887"/>
    </location>
</feature>
<accession>A0A4S4M2B4</accession>
<sequence length="1202" mass="131844">MPTGAIDITQSPPRTDDAEAAEEAEVSNAMASSELQDAQRRESEESEDDDSPPGLSRSAIKEILETDDSEEATWYRDYIRRSRNKASTRDLILLNATHKLAASDIMDSGRQGGRTSDERFYVKPSVLSARESLMRILQTLLSKLSGCLPARVNKPERRYEINNHLDLLRMLKGCASVQRLQVTWGMLSERIEYGDRWVDKYYAELKDKTMLSPLTTPSVVAGQLGRLNSSIYDTGLRLQNNLAYVPSYRNLVAASNAEGRSPSTLARTDWSVLASAVIDEEVVDRYQLPDDGQDYGTYTFHAKTGERVEASAPPWKNDEKEGLPRTEQHNAEPGEWYSVRGRTGPNVTFAEQATEISPSYVPSSAGPSVHVADSISSVLWSQQKTAPSSSTPLPSVSLTPSQGNYALSGLANRSGSLRIPAVGSTASRLPNVPRFATASAVFRAPGESGATPIPPAPPPNLLSAPAPFSLNTASRSSRRGDGNDPTQSGGRDTFARSGNDPSWPGGSGGHFPSGGGGGPSGSGGGFNPPNGPPPPLPNTFPTSNSFPSGLFRGAPGGPPGGGNNGGYGSHWDPFFGRPSRMVPSIKYDFSYKDLPQWDGTRDVSAIKWFTAVQQLVAMDGYIPYQITQLLPFTFTPDSQVAHWYMWLGPDKKAVMSEHYTKFFEVLRALYLGRPWQQAQALVYERQKFRQKGYPTESPIEFLDRRILYSRILGSTAPDSYEEVEDILSAAPVAWANTLGLESLESVTHMLSRAYDRVSLLLEGTPTTVPVTQEDFPRLLARHLPQVQAGGHSSSYLRPFVRRANAAAASASPNDDDVEGADTALRSEDVPLGFAEEDATSYLLEGLSMSDPVVAEAYAIGKRQRPPPKDGYKYKKRDNVKSPVKPPPSPCKCCGSANHWDRECPSWNLWEAKYGKSANAVMRDNAYEDVYSQAFTNLNAQAATLSLYNDVLPRRSHYLNHSQLVARRLASCSLLETVQEELGEEYSPIDYATNQANQSYPRAFVEDVEDEDDLPHYPVAEVLLVEREGVPLDEKDLLDIPFSTRPRKAPVPSSESSSALPPQPPSLQLPPPLPPPPPSDQSDMLTWLRPKRHPRKGHSAMDVSVLAVKGRVGLGNTEIDLRLDSCADITLLSEEYYRTMINPPALQRGLRIELFQVTDNAAGLSGYVRVPILVDTTEGDTIAMEAEAYVLGRVQWIRLYFTV</sequence>
<evidence type="ECO:0008006" key="4">
    <source>
        <dbReference type="Google" id="ProtNLM"/>
    </source>
</evidence>
<dbReference type="OrthoDB" id="2804016at2759"/>
<name>A0A4S4M2B4_9APHY</name>
<evidence type="ECO:0000256" key="1">
    <source>
        <dbReference type="SAM" id="MobiDB-lite"/>
    </source>
</evidence>
<evidence type="ECO:0000313" key="2">
    <source>
        <dbReference type="EMBL" id="THH19182.1"/>
    </source>
</evidence>
<dbReference type="EMBL" id="SGPM01000553">
    <property type="protein sequence ID" value="THH19182.1"/>
    <property type="molecule type" value="Genomic_DNA"/>
</dbReference>
<organism evidence="2 3">
    <name type="scientific">Antrodiella citrinella</name>
    <dbReference type="NCBI Taxonomy" id="2447956"/>
    <lineage>
        <taxon>Eukaryota</taxon>
        <taxon>Fungi</taxon>
        <taxon>Dikarya</taxon>
        <taxon>Basidiomycota</taxon>
        <taxon>Agaricomycotina</taxon>
        <taxon>Agaricomycetes</taxon>
        <taxon>Polyporales</taxon>
        <taxon>Steccherinaceae</taxon>
        <taxon>Antrodiella</taxon>
    </lineage>
</organism>
<feature type="compositionally biased region" description="Gly residues" evidence="1">
    <location>
        <begin position="505"/>
        <end position="526"/>
    </location>
</feature>